<dbReference type="RefSeq" id="WP_092342702.1">
    <property type="nucleotide sequence ID" value="NZ_LN906597.1"/>
</dbReference>
<dbReference type="STRING" id="1561003.Ark11_0221"/>
<evidence type="ECO:0000313" key="2">
    <source>
        <dbReference type="Proteomes" id="UP000198651"/>
    </source>
</evidence>
<dbReference type="Proteomes" id="UP000198651">
    <property type="component" value="Chromosome I"/>
</dbReference>
<keyword evidence="2" id="KW-1185">Reference proteome</keyword>
<protein>
    <submittedName>
        <fullName evidence="1">Uncharacterized protein</fullName>
    </submittedName>
</protein>
<organism evidence="1 2">
    <name type="scientific">Candidatus Ichthyocystis hellenicum</name>
    <dbReference type="NCBI Taxonomy" id="1561003"/>
    <lineage>
        <taxon>Bacteria</taxon>
        <taxon>Pseudomonadati</taxon>
        <taxon>Pseudomonadota</taxon>
        <taxon>Betaproteobacteria</taxon>
        <taxon>Burkholderiales</taxon>
        <taxon>Candidatus Ichthyocystis</taxon>
    </lineage>
</organism>
<evidence type="ECO:0000313" key="1">
    <source>
        <dbReference type="EMBL" id="CUT17078.1"/>
    </source>
</evidence>
<dbReference type="EMBL" id="LN906597">
    <property type="protein sequence ID" value="CUT17078.1"/>
    <property type="molecule type" value="Genomic_DNA"/>
</dbReference>
<reference evidence="2" key="1">
    <citation type="submission" date="2015-11" db="EMBL/GenBank/DDBJ databases">
        <authorList>
            <person name="Seth-Smith H.M.B."/>
        </authorList>
    </citation>
    <scope>NUCLEOTIDE SEQUENCE [LARGE SCALE GENOMIC DNA]</scope>
    <source>
        <strain evidence="2">2013Ark11</strain>
    </source>
</reference>
<proteinExistence type="predicted"/>
<dbReference type="AlphaFoldDB" id="A0A0S4M450"/>
<dbReference type="OrthoDB" id="9894821at2"/>
<name>A0A0S4M450_9BURK</name>
<accession>A0A0S4M450</accession>
<gene>
    <name evidence="1" type="ORF">Ark11_0221</name>
</gene>
<sequence>MNINTSVNTPAQGAQGQGTDELMTKLSQILANRGASTASGAEVKNEDLALRESLSMAIQEQMGSPEAPEVGDELRASASLNAGLANGENFQVLMAKVLNVLIKSSAEQSASRREQRMTEAGQGLQNSLDAAGEMRGGATAAFITSMASSGVSLGMGIGGVGASVKAMKSNAAAADLKSQASKLTNPEMTGLATASNPKLADKPTDVAEAGGGSIDALKDTLLNQARQKDMQAQKATITADALGKIGGATGAAGAAAASAQVSHATAAQSEQEAFARRDQSEAEVALEWQNRMGGVREQILQVLQEVNRANTAAQASAFNNM</sequence>